<dbReference type="EMBL" id="JACRDE010000325">
    <property type="protein sequence ID" value="MBI5250265.1"/>
    <property type="molecule type" value="Genomic_DNA"/>
</dbReference>
<dbReference type="InterPro" id="IPR001940">
    <property type="entry name" value="Peptidase_S1C"/>
</dbReference>
<evidence type="ECO:0000256" key="1">
    <source>
        <dbReference type="ARBA" id="ARBA00022670"/>
    </source>
</evidence>
<comment type="caution">
    <text evidence="5">The sequence shown here is derived from an EMBL/GenBank/DDBJ whole genome shotgun (WGS) entry which is preliminary data.</text>
</comment>
<dbReference type="SUPFAM" id="SSF50494">
    <property type="entry name" value="Trypsin-like serine proteases"/>
    <property type="match status" value="1"/>
</dbReference>
<name>A0A9D6V1D3_9BACT</name>
<evidence type="ECO:0000313" key="5">
    <source>
        <dbReference type="EMBL" id="MBI5250265.1"/>
    </source>
</evidence>
<keyword evidence="3" id="KW-0812">Transmembrane</keyword>
<feature type="transmembrane region" description="Helical" evidence="3">
    <location>
        <begin position="77"/>
        <end position="100"/>
    </location>
</feature>
<feature type="transmembrane region" description="Helical" evidence="3">
    <location>
        <begin position="32"/>
        <end position="65"/>
    </location>
</feature>
<dbReference type="Gene3D" id="2.40.10.120">
    <property type="match status" value="1"/>
</dbReference>
<organism evidence="5 6">
    <name type="scientific">Desulfomonile tiedjei</name>
    <dbReference type="NCBI Taxonomy" id="2358"/>
    <lineage>
        <taxon>Bacteria</taxon>
        <taxon>Pseudomonadati</taxon>
        <taxon>Thermodesulfobacteriota</taxon>
        <taxon>Desulfomonilia</taxon>
        <taxon>Desulfomonilales</taxon>
        <taxon>Desulfomonilaceae</taxon>
        <taxon>Desulfomonile</taxon>
    </lineage>
</organism>
<keyword evidence="3" id="KW-0472">Membrane</keyword>
<keyword evidence="1" id="KW-0645">Protease</keyword>
<proteinExistence type="predicted"/>
<dbReference type="InterPro" id="IPR025241">
    <property type="entry name" value="DUF4190"/>
</dbReference>
<dbReference type="PANTHER" id="PTHR43343">
    <property type="entry name" value="PEPTIDASE S12"/>
    <property type="match status" value="1"/>
</dbReference>
<evidence type="ECO:0000256" key="3">
    <source>
        <dbReference type="SAM" id="Phobius"/>
    </source>
</evidence>
<dbReference type="GO" id="GO:0004252">
    <property type="term" value="F:serine-type endopeptidase activity"/>
    <property type="evidence" value="ECO:0007669"/>
    <property type="project" value="InterPro"/>
</dbReference>
<dbReference type="Proteomes" id="UP000807825">
    <property type="component" value="Unassembled WGS sequence"/>
</dbReference>
<evidence type="ECO:0000256" key="2">
    <source>
        <dbReference type="ARBA" id="ARBA00022801"/>
    </source>
</evidence>
<dbReference type="InterPro" id="IPR051201">
    <property type="entry name" value="Chloro_Bact_Ser_Proteases"/>
</dbReference>
<dbReference type="AlphaFoldDB" id="A0A9D6V1D3"/>
<keyword evidence="3" id="KW-1133">Transmembrane helix</keyword>
<dbReference type="Pfam" id="PF13365">
    <property type="entry name" value="Trypsin_2"/>
    <property type="match status" value="1"/>
</dbReference>
<accession>A0A9D6V1D3</accession>
<feature type="domain" description="DUF4190" evidence="4">
    <location>
        <begin position="32"/>
        <end position="95"/>
    </location>
</feature>
<dbReference type="InterPro" id="IPR009003">
    <property type="entry name" value="Peptidase_S1_PA"/>
</dbReference>
<keyword evidence="2" id="KW-0378">Hydrolase</keyword>
<dbReference type="Pfam" id="PF13828">
    <property type="entry name" value="DUF4190"/>
    <property type="match status" value="1"/>
</dbReference>
<gene>
    <name evidence="5" type="ORF">HY912_12290</name>
</gene>
<dbReference type="GO" id="GO:0006508">
    <property type="term" value="P:proteolysis"/>
    <property type="evidence" value="ECO:0007669"/>
    <property type="project" value="UniProtKB-KW"/>
</dbReference>
<evidence type="ECO:0000259" key="4">
    <source>
        <dbReference type="Pfam" id="PF13828"/>
    </source>
</evidence>
<reference evidence="5" key="1">
    <citation type="submission" date="2020-07" db="EMBL/GenBank/DDBJ databases">
        <title>Huge and variable diversity of episymbiotic CPR bacteria and DPANN archaea in groundwater ecosystems.</title>
        <authorList>
            <person name="He C.Y."/>
            <person name="Keren R."/>
            <person name="Whittaker M."/>
            <person name="Farag I.F."/>
            <person name="Doudna J."/>
            <person name="Cate J.H.D."/>
            <person name="Banfield J.F."/>
        </authorList>
    </citation>
    <scope>NUCLEOTIDE SEQUENCE</scope>
    <source>
        <strain evidence="5">NC_groundwater_1664_Pr3_B-0.1um_52_9</strain>
    </source>
</reference>
<evidence type="ECO:0000313" key="6">
    <source>
        <dbReference type="Proteomes" id="UP000807825"/>
    </source>
</evidence>
<dbReference type="PRINTS" id="PR00834">
    <property type="entry name" value="PROTEASES2C"/>
</dbReference>
<sequence>MLDDSFRGENSGHDCQTRYVDLDPADRRLHPLALWSFVLALLGIPLVGLITGTIAVLLAGAALGQITGNPFFRGRRLAVAGLLIGLADIVLWVVLLGFIVPKSYSVAYRSVDQFSFPAPNLLGRAPAHIRKALEANVFIVVERKGWPAFINSESFSGSGVILGENDGQFLILTNRHVVDPAFSRNEPAREDPRNFITAYFHDGSSRTAYIWWTAPDGLDLALVATGPNPAAIPVPEYERTTEVEIGDKVFTVGNPHELSWTYTEGAVSGIREASKGRFHLRIIQTQTPINQGNSGGGLYSADGTLIGIVSWTKDKAQAEGISFAIMYEDFLAVYNKDISNEQ</sequence>
<protein>
    <submittedName>
        <fullName evidence="5">Trypsin-like peptidase domain-containing protein</fullName>
    </submittedName>
</protein>
<dbReference type="PANTHER" id="PTHR43343:SF3">
    <property type="entry name" value="PROTEASE DO-LIKE 8, CHLOROPLASTIC"/>
    <property type="match status" value="1"/>
</dbReference>